<evidence type="ECO:0000313" key="2">
    <source>
        <dbReference type="Proteomes" id="UP000887540"/>
    </source>
</evidence>
<dbReference type="AlphaFoldDB" id="A0A914CDZ8"/>
<dbReference type="WBParaSite" id="ACRNAN_Path_964.g3714.t1">
    <property type="protein sequence ID" value="ACRNAN_Path_964.g3714.t1"/>
    <property type="gene ID" value="ACRNAN_Path_964.g3714"/>
</dbReference>
<dbReference type="Pfam" id="PF00240">
    <property type="entry name" value="ubiquitin"/>
    <property type="match status" value="1"/>
</dbReference>
<evidence type="ECO:0000259" key="1">
    <source>
        <dbReference type="PROSITE" id="PS50053"/>
    </source>
</evidence>
<evidence type="ECO:0000313" key="3">
    <source>
        <dbReference type="WBParaSite" id="ACRNAN_Path_964.g3714.t1"/>
    </source>
</evidence>
<dbReference type="PANTHER" id="PTHR33651:SF3">
    <property type="entry name" value="PHAGE PROTEIN"/>
    <property type="match status" value="1"/>
</dbReference>
<dbReference type="CDD" id="cd17039">
    <property type="entry name" value="Ubl_ubiquitin_like"/>
    <property type="match status" value="1"/>
</dbReference>
<accession>A0A914CDZ8</accession>
<dbReference type="SUPFAM" id="SSF54236">
    <property type="entry name" value="Ubiquitin-like"/>
    <property type="match status" value="1"/>
</dbReference>
<dbReference type="InterPro" id="IPR029071">
    <property type="entry name" value="Ubiquitin-like_domsf"/>
</dbReference>
<organism evidence="2 3">
    <name type="scientific">Acrobeloides nanus</name>
    <dbReference type="NCBI Taxonomy" id="290746"/>
    <lineage>
        <taxon>Eukaryota</taxon>
        <taxon>Metazoa</taxon>
        <taxon>Ecdysozoa</taxon>
        <taxon>Nematoda</taxon>
        <taxon>Chromadorea</taxon>
        <taxon>Rhabditida</taxon>
        <taxon>Tylenchina</taxon>
        <taxon>Cephalobomorpha</taxon>
        <taxon>Cephaloboidea</taxon>
        <taxon>Cephalobidae</taxon>
        <taxon>Acrobeloides</taxon>
    </lineage>
</organism>
<keyword evidence="2" id="KW-1185">Reference proteome</keyword>
<dbReference type="PROSITE" id="PS50053">
    <property type="entry name" value="UBIQUITIN_2"/>
    <property type="match status" value="1"/>
</dbReference>
<dbReference type="InterPro" id="IPR000626">
    <property type="entry name" value="Ubiquitin-like_dom"/>
</dbReference>
<proteinExistence type="predicted"/>
<feature type="domain" description="Ubiquitin-like" evidence="1">
    <location>
        <begin position="3"/>
        <end position="77"/>
    </location>
</feature>
<dbReference type="Proteomes" id="UP000887540">
    <property type="component" value="Unplaced"/>
</dbReference>
<reference evidence="3" key="1">
    <citation type="submission" date="2022-11" db="UniProtKB">
        <authorList>
            <consortium name="WormBaseParasite"/>
        </authorList>
    </citation>
    <scope>IDENTIFICATION</scope>
</reference>
<dbReference type="PANTHER" id="PTHR33651">
    <property type="entry name" value="PROTEIN CBG06246"/>
    <property type="match status" value="1"/>
</dbReference>
<sequence length="393" mass="45989">MQISLVIDIQDNDEQSHDRTALEFSDEITVQQLKERIKSLWKIDDEYQRLFHKEKQILSLKSTLKEIGIKNDDEIIVKHGMLSVWAQFLSIVELVEVAKNYDKPRHAKKAIQIRDQLINADFFRAYSKFIPIEKNTRQVIAHFEDNDDTKIKNAAIRFFEVMYGKAENPQIKIEFRQKAIDGMQGGFICDVKREAEITSFFLKIHSARSSRSVGQVDICELFVYRLLYLINMGPEVFFIPNVHYSTFALYIATREVDGFKEPKLSQVGNEQMTIRALLKSIFYLTDLHNSNYGLDKDDQLVIVDFQIDDISSGSDKIWKKYIREDKSERCRIGKEALKSFSLDKKIDEADSSLEETKNMLRDRDINCHWSKYSRYLKKVKSNVIFFENKFAAI</sequence>
<dbReference type="Gene3D" id="3.10.20.90">
    <property type="entry name" value="Phosphatidylinositol 3-kinase Catalytic Subunit, Chain A, domain 1"/>
    <property type="match status" value="1"/>
</dbReference>
<name>A0A914CDZ8_9BILA</name>
<protein>
    <submittedName>
        <fullName evidence="3">Ubiquitin-like domain-containing protein</fullName>
    </submittedName>
</protein>